<reference evidence="2 3" key="2">
    <citation type="submission" date="2018-06" db="EMBL/GenBank/DDBJ databases">
        <title>Metagenomic assembly of (sub)arctic Cyanobacteria and their associated microbiome from non-axenic cultures.</title>
        <authorList>
            <person name="Baurain D."/>
        </authorList>
    </citation>
    <scope>NUCLEOTIDE SEQUENCE [LARGE SCALE GENOMIC DNA]</scope>
    <source>
        <strain evidence="2">ULC129bin1</strain>
    </source>
</reference>
<feature type="compositionally biased region" description="Low complexity" evidence="1">
    <location>
        <begin position="60"/>
        <end position="79"/>
    </location>
</feature>
<gene>
    <name evidence="2" type="ORF">DCF25_16870</name>
</gene>
<protein>
    <submittedName>
        <fullName evidence="2">Uncharacterized protein</fullName>
    </submittedName>
</protein>
<name>A0A2W4TYU2_9CYAN</name>
<comment type="caution">
    <text evidence="2">The sequence shown here is derived from an EMBL/GenBank/DDBJ whole genome shotgun (WGS) entry which is preliminary data.</text>
</comment>
<evidence type="ECO:0000256" key="1">
    <source>
        <dbReference type="SAM" id="MobiDB-lite"/>
    </source>
</evidence>
<proteinExistence type="predicted"/>
<dbReference type="Proteomes" id="UP000249354">
    <property type="component" value="Unassembled WGS sequence"/>
</dbReference>
<reference evidence="3" key="1">
    <citation type="submission" date="2018-04" db="EMBL/GenBank/DDBJ databases">
        <authorList>
            <person name="Cornet L."/>
        </authorList>
    </citation>
    <scope>NUCLEOTIDE SEQUENCE [LARGE SCALE GENOMIC DNA]</scope>
</reference>
<dbReference type="AlphaFoldDB" id="A0A2W4TYU2"/>
<sequence>MMADLKDSKLTDAVMAPDVDVEQGEVAKPETANTAADGAEAEVIEEMNSNLGGNLGGGATTAAPANPEAMAATTPKADD</sequence>
<dbReference type="EMBL" id="QBMC01000137">
    <property type="protein sequence ID" value="PZO12864.1"/>
    <property type="molecule type" value="Genomic_DNA"/>
</dbReference>
<accession>A0A2W4TYU2</accession>
<evidence type="ECO:0000313" key="2">
    <source>
        <dbReference type="EMBL" id="PZO12864.1"/>
    </source>
</evidence>
<organism evidence="2 3">
    <name type="scientific">Leptolyngbya foveolarum</name>
    <dbReference type="NCBI Taxonomy" id="47253"/>
    <lineage>
        <taxon>Bacteria</taxon>
        <taxon>Bacillati</taxon>
        <taxon>Cyanobacteriota</taxon>
        <taxon>Cyanophyceae</taxon>
        <taxon>Leptolyngbyales</taxon>
        <taxon>Leptolyngbyaceae</taxon>
        <taxon>Leptolyngbya group</taxon>
        <taxon>Leptolyngbya</taxon>
    </lineage>
</organism>
<feature type="region of interest" description="Disordered" evidence="1">
    <location>
        <begin position="49"/>
        <end position="79"/>
    </location>
</feature>
<evidence type="ECO:0000313" key="3">
    <source>
        <dbReference type="Proteomes" id="UP000249354"/>
    </source>
</evidence>